<protein>
    <submittedName>
        <fullName evidence="1">Uncharacterized protein</fullName>
    </submittedName>
</protein>
<proteinExistence type="predicted"/>
<keyword evidence="1" id="KW-0150">Chloroplast</keyword>
<dbReference type="EMBL" id="MF101424">
    <property type="protein sequence ID" value="ARW62792.1"/>
    <property type="molecule type" value="Genomic_DNA"/>
</dbReference>
<geneLocation type="chloroplast" evidence="1"/>
<dbReference type="AlphaFoldDB" id="A0A1Z1MA84"/>
<reference evidence="1" key="1">
    <citation type="journal article" date="2017" name="J. Phycol.">
        <title>Analysis of chloroplast genomes and a supermatrix inform reclassification of the Rhodomelaceae (Rhodophyta).</title>
        <authorList>
            <person name="Diaz-Tapia P."/>
            <person name="Maggs C.A."/>
            <person name="West J.A."/>
            <person name="Verbruggen H."/>
        </authorList>
    </citation>
    <scope>NUCLEOTIDE SEQUENCE</scope>
    <source>
        <strain evidence="1">PD508</strain>
    </source>
</reference>
<accession>A0A1Z1MA84</accession>
<organism evidence="1">
    <name type="scientific">Rhodomela confervoides</name>
    <name type="common">Red alga</name>
    <dbReference type="NCBI Taxonomy" id="35163"/>
    <lineage>
        <taxon>Eukaryota</taxon>
        <taxon>Rhodophyta</taxon>
        <taxon>Florideophyceae</taxon>
        <taxon>Rhodymeniophycidae</taxon>
        <taxon>Ceramiales</taxon>
        <taxon>Rhodomelaceae</taxon>
        <taxon>Rhodomela</taxon>
    </lineage>
</organism>
<name>A0A1Z1MA84_RHOCN</name>
<dbReference type="GeneID" id="33356056"/>
<dbReference type="RefSeq" id="YP_009394230.1">
    <property type="nucleotide sequence ID" value="NC_035271.1"/>
</dbReference>
<sequence>MKKTIPLKKKIDLLIISLEVLSTNYVKDSIVIRLLQLRKEVKNYYNGISSNFFGVIKYLHIIQITVEQFCLDKEAIKILKHHNQYSRDNAMKQYIKKFKYIYFAEDAYYNQYKSLHYTYDIDIDSIAVINLYLVTKLKKAEGIYFLIKYLYI</sequence>
<evidence type="ECO:0000313" key="1">
    <source>
        <dbReference type="EMBL" id="ARW62792.1"/>
    </source>
</evidence>
<gene>
    <name evidence="1" type="primary">ConsOrf3</name>
</gene>
<keyword evidence="1" id="KW-0934">Plastid</keyword>